<dbReference type="Proteomes" id="UP000193920">
    <property type="component" value="Unassembled WGS sequence"/>
</dbReference>
<feature type="compositionally biased region" description="Polar residues" evidence="1">
    <location>
        <begin position="61"/>
        <end position="93"/>
    </location>
</feature>
<keyword evidence="4" id="KW-1185">Reference proteome</keyword>
<feature type="compositionally biased region" description="Basic and acidic residues" evidence="1">
    <location>
        <begin position="122"/>
        <end position="132"/>
    </location>
</feature>
<accession>A0A1Y2FB19</accession>
<evidence type="ECO:0000256" key="1">
    <source>
        <dbReference type="SAM" id="MobiDB-lite"/>
    </source>
</evidence>
<keyword evidence="2" id="KW-0812">Transmembrane</keyword>
<protein>
    <submittedName>
        <fullName evidence="3">Uncharacterized protein</fullName>
    </submittedName>
</protein>
<feature type="compositionally biased region" description="Polar residues" evidence="1">
    <location>
        <begin position="103"/>
        <end position="114"/>
    </location>
</feature>
<feature type="region of interest" description="Disordered" evidence="1">
    <location>
        <begin position="47"/>
        <end position="117"/>
    </location>
</feature>
<keyword evidence="2" id="KW-1133">Transmembrane helix</keyword>
<evidence type="ECO:0000313" key="3">
    <source>
        <dbReference type="EMBL" id="ORY81109.1"/>
    </source>
</evidence>
<sequence length="447" mass="50370">MVATNNNNNNTICNCTPGTQKINYNGKEYFCSNELKCCNSNNNCTTVDKSDDSSNKEHNTYWENNNKYDSNNYWKGDNQETSNKAIPQNTSNPKKFEVGGDTLKNSIPQNSNNPSKKKMVEFTKNDEKEKSSIKPSNINNTNLHTVASDSVNLSKDSSIGIKDTIKKENNDSSIFPTKESISSSNNNNINYKSNDIDNVSIGNISIDNSENSSQTINSKDEIKNSTFIIPHFCTLGFTVLGLALTVFFIVRKYKKRNHENSLEFKEHDSEENYNNFPSYLLNDELKDATESCEEYLNTLSRLRYKEPSYDTYDPKNPFQQFSHFKESPVLAPSIILSSVENSPQLDYSIQSNMIESQYETLTVPSNQVYNNNDTDQFACKKASLRESQDSSVKIEISNLEISIPNKNVTPLLENESFLSSPISPNAEVSMNLSIVDTSNIEVPATTH</sequence>
<gene>
    <name evidence="3" type="ORF">LY90DRAFT_697751</name>
</gene>
<evidence type="ECO:0000256" key="2">
    <source>
        <dbReference type="SAM" id="Phobius"/>
    </source>
</evidence>
<keyword evidence="2" id="KW-0472">Membrane</keyword>
<name>A0A1Y2FB19_9FUNG</name>
<organism evidence="3 4">
    <name type="scientific">Neocallimastix californiae</name>
    <dbReference type="NCBI Taxonomy" id="1754190"/>
    <lineage>
        <taxon>Eukaryota</taxon>
        <taxon>Fungi</taxon>
        <taxon>Fungi incertae sedis</taxon>
        <taxon>Chytridiomycota</taxon>
        <taxon>Chytridiomycota incertae sedis</taxon>
        <taxon>Neocallimastigomycetes</taxon>
        <taxon>Neocallimastigales</taxon>
        <taxon>Neocallimastigaceae</taxon>
        <taxon>Neocallimastix</taxon>
    </lineage>
</organism>
<dbReference type="EMBL" id="MCOG01000011">
    <property type="protein sequence ID" value="ORY81109.1"/>
    <property type="molecule type" value="Genomic_DNA"/>
</dbReference>
<proteinExistence type="predicted"/>
<reference evidence="3 4" key="1">
    <citation type="submission" date="2016-08" db="EMBL/GenBank/DDBJ databases">
        <title>A Parts List for Fungal Cellulosomes Revealed by Comparative Genomics.</title>
        <authorList>
            <consortium name="DOE Joint Genome Institute"/>
            <person name="Haitjema C.H."/>
            <person name="Gilmore S.P."/>
            <person name="Henske J.K."/>
            <person name="Solomon K.V."/>
            <person name="De Groot R."/>
            <person name="Kuo A."/>
            <person name="Mondo S.J."/>
            <person name="Salamov A.A."/>
            <person name="Labutti K."/>
            <person name="Zhao Z."/>
            <person name="Chiniquy J."/>
            <person name="Barry K."/>
            <person name="Brewer H.M."/>
            <person name="Purvine S.O."/>
            <person name="Wright A.T."/>
            <person name="Boxma B."/>
            <person name="Van Alen T."/>
            <person name="Hackstein J.H."/>
            <person name="Baker S.E."/>
            <person name="Grigoriev I.V."/>
            <person name="O'Malley M.A."/>
        </authorList>
    </citation>
    <scope>NUCLEOTIDE SEQUENCE [LARGE SCALE GENOMIC DNA]</scope>
    <source>
        <strain evidence="3 4">G1</strain>
    </source>
</reference>
<feature type="region of interest" description="Disordered" evidence="1">
    <location>
        <begin position="122"/>
        <end position="141"/>
    </location>
</feature>
<evidence type="ECO:0000313" key="4">
    <source>
        <dbReference type="Proteomes" id="UP000193920"/>
    </source>
</evidence>
<feature type="compositionally biased region" description="Basic and acidic residues" evidence="1">
    <location>
        <begin position="48"/>
        <end position="60"/>
    </location>
</feature>
<dbReference type="AlphaFoldDB" id="A0A1Y2FB19"/>
<comment type="caution">
    <text evidence="3">The sequence shown here is derived from an EMBL/GenBank/DDBJ whole genome shotgun (WGS) entry which is preliminary data.</text>
</comment>
<feature type="transmembrane region" description="Helical" evidence="2">
    <location>
        <begin position="227"/>
        <end position="250"/>
    </location>
</feature>